<evidence type="ECO:0000256" key="1">
    <source>
        <dbReference type="ARBA" id="ARBA00023122"/>
    </source>
</evidence>
<reference evidence="4 5" key="1">
    <citation type="submission" date="2023-07" db="EMBL/GenBank/DDBJ databases">
        <title>Genomic Encyclopedia of Type Strains, Phase IV (KMG-IV): sequencing the most valuable type-strain genomes for metagenomic binning, comparative biology and taxonomic classification.</title>
        <authorList>
            <person name="Goeker M."/>
        </authorList>
    </citation>
    <scope>NUCLEOTIDE SEQUENCE [LARGE SCALE GENOMIC DNA]</scope>
    <source>
        <strain evidence="4 5">DSM 4006</strain>
    </source>
</reference>
<dbReference type="SUPFAM" id="SSF54631">
    <property type="entry name" value="CBS-domain pair"/>
    <property type="match status" value="1"/>
</dbReference>
<gene>
    <name evidence="4" type="ORF">J2S03_003054</name>
</gene>
<protein>
    <submittedName>
        <fullName evidence="4">Transcriptional regulator</fullName>
    </submittedName>
</protein>
<proteinExistence type="predicted"/>
<dbReference type="EMBL" id="JAUSTP010000034">
    <property type="protein sequence ID" value="MDQ0191185.1"/>
    <property type="molecule type" value="Genomic_DNA"/>
</dbReference>
<name>A0ABT9XLJ6_9BACL</name>
<sequence length="146" mass="16445">MEDSLREALMHVQLSQLLIPAKNVACVLRYNNLEHALLILTKAGYTAVPVLDDHGSVCGTISKTNILDAMLSTDKIDVDKLHEVLVEQAMTTKIPRLTTSDSFLKGMELLINNPFVCVLDAEEHFHGILTRRAVLIEIERKLRRRD</sequence>
<keyword evidence="5" id="KW-1185">Reference proteome</keyword>
<evidence type="ECO:0000256" key="2">
    <source>
        <dbReference type="PROSITE-ProRule" id="PRU00703"/>
    </source>
</evidence>
<organism evidence="4 5">
    <name type="scientific">Alicyclobacillus cycloheptanicus</name>
    <dbReference type="NCBI Taxonomy" id="1457"/>
    <lineage>
        <taxon>Bacteria</taxon>
        <taxon>Bacillati</taxon>
        <taxon>Bacillota</taxon>
        <taxon>Bacilli</taxon>
        <taxon>Bacillales</taxon>
        <taxon>Alicyclobacillaceae</taxon>
        <taxon>Alicyclobacillus</taxon>
    </lineage>
</organism>
<keyword evidence="1 2" id="KW-0129">CBS domain</keyword>
<dbReference type="PANTHER" id="PTHR43080:SF30">
    <property type="entry name" value="CYCLIC DI-AMP RECEPTOR B"/>
    <property type="match status" value="1"/>
</dbReference>
<evidence type="ECO:0000259" key="3">
    <source>
        <dbReference type="PROSITE" id="PS51371"/>
    </source>
</evidence>
<dbReference type="RefSeq" id="WP_274456883.1">
    <property type="nucleotide sequence ID" value="NZ_CP067097.1"/>
</dbReference>
<dbReference type="InterPro" id="IPR048125">
    <property type="entry name" value="CBS_CbpB"/>
</dbReference>
<dbReference type="NCBIfam" id="NF041630">
    <property type="entry name" value="CBS_CbpB"/>
    <property type="match status" value="1"/>
</dbReference>
<accession>A0ABT9XLJ6</accession>
<comment type="caution">
    <text evidence="4">The sequence shown here is derived from an EMBL/GenBank/DDBJ whole genome shotgun (WGS) entry which is preliminary data.</text>
</comment>
<dbReference type="InterPro" id="IPR051257">
    <property type="entry name" value="Diverse_CBS-Domain"/>
</dbReference>
<feature type="domain" description="CBS" evidence="3">
    <location>
        <begin position="18"/>
        <end position="78"/>
    </location>
</feature>
<dbReference type="Gene3D" id="3.10.580.10">
    <property type="entry name" value="CBS-domain"/>
    <property type="match status" value="1"/>
</dbReference>
<dbReference type="Proteomes" id="UP001232973">
    <property type="component" value="Unassembled WGS sequence"/>
</dbReference>
<dbReference type="PANTHER" id="PTHR43080">
    <property type="entry name" value="CBS DOMAIN-CONTAINING PROTEIN CBSX3, MITOCHONDRIAL"/>
    <property type="match status" value="1"/>
</dbReference>
<dbReference type="InterPro" id="IPR046342">
    <property type="entry name" value="CBS_dom_sf"/>
</dbReference>
<dbReference type="InterPro" id="IPR000644">
    <property type="entry name" value="CBS_dom"/>
</dbReference>
<dbReference type="PROSITE" id="PS51371">
    <property type="entry name" value="CBS"/>
    <property type="match status" value="1"/>
</dbReference>
<dbReference type="Pfam" id="PF00571">
    <property type="entry name" value="CBS"/>
    <property type="match status" value="1"/>
</dbReference>
<evidence type="ECO:0000313" key="4">
    <source>
        <dbReference type="EMBL" id="MDQ0191185.1"/>
    </source>
</evidence>
<evidence type="ECO:0000313" key="5">
    <source>
        <dbReference type="Proteomes" id="UP001232973"/>
    </source>
</evidence>